<protein>
    <submittedName>
        <fullName evidence="1">Beta-glucosidase/6-phospho-beta-glucosidase/ beta-galactosidase</fullName>
    </submittedName>
</protein>
<dbReference type="Proteomes" id="UP000032309">
    <property type="component" value="Unassembled WGS sequence"/>
</dbReference>
<comment type="caution">
    <text evidence="1">The sequence shown here is derived from an EMBL/GenBank/DDBJ whole genome shotgun (WGS) entry which is preliminary data.</text>
</comment>
<dbReference type="RefSeq" id="WP_052563335.1">
    <property type="nucleotide sequence ID" value="NZ_BAFN01000001.1"/>
</dbReference>
<evidence type="ECO:0000313" key="2">
    <source>
        <dbReference type="Proteomes" id="UP000032309"/>
    </source>
</evidence>
<dbReference type="EMBL" id="BAFN01000001">
    <property type="protein sequence ID" value="GAN33271.1"/>
    <property type="molecule type" value="Genomic_DNA"/>
</dbReference>
<dbReference type="Pfam" id="PF11950">
    <property type="entry name" value="DUF3467"/>
    <property type="match status" value="1"/>
</dbReference>
<evidence type="ECO:0000313" key="1">
    <source>
        <dbReference type="EMBL" id="GAN33271.1"/>
    </source>
</evidence>
<dbReference type="InterPro" id="IPR021857">
    <property type="entry name" value="DUF3467"/>
</dbReference>
<organism evidence="1 2">
    <name type="scientific">Candidatus Brocadia sinica JPN1</name>
    <dbReference type="NCBI Taxonomy" id="1197129"/>
    <lineage>
        <taxon>Bacteria</taxon>
        <taxon>Pseudomonadati</taxon>
        <taxon>Planctomycetota</taxon>
        <taxon>Candidatus Brocadiia</taxon>
        <taxon>Candidatus Brocadiales</taxon>
        <taxon>Candidatus Brocadiaceae</taxon>
        <taxon>Candidatus Brocadia</taxon>
    </lineage>
</organism>
<proteinExistence type="predicted"/>
<gene>
    <name evidence="1" type="ORF">BROSI_A1788</name>
</gene>
<accession>A0ABQ0JX31</accession>
<reference evidence="2" key="1">
    <citation type="journal article" date="2015" name="Genome Announc.">
        <title>Draft Genome Sequence of an Anaerobic Ammonium-Oxidizing Bacterium, "Candidatus Brocadia sinica".</title>
        <authorList>
            <person name="Oshiki M."/>
            <person name="Shinyako-Hata K."/>
            <person name="Satoh H."/>
            <person name="Okabe S."/>
        </authorList>
    </citation>
    <scope>NUCLEOTIDE SEQUENCE [LARGE SCALE GENOMIC DNA]</scope>
    <source>
        <strain evidence="2">JPN1</strain>
    </source>
</reference>
<sequence length="86" mass="10180">MNYEWENSRNEDMPEGRYANYFKVGQNAFEFLIDFGQFYPNDGKEHFHTRIVISPFYANVLFKILQESIDQYVQTFGPIPADGEDE</sequence>
<name>A0ABQ0JX31_9BACT</name>
<keyword evidence="2" id="KW-1185">Reference proteome</keyword>